<keyword evidence="1" id="KW-0175">Coiled coil</keyword>
<dbReference type="Gene3D" id="1.25.40.10">
    <property type="entry name" value="Tetratricopeptide repeat domain"/>
    <property type="match status" value="1"/>
</dbReference>
<feature type="compositionally biased region" description="Low complexity" evidence="2">
    <location>
        <begin position="347"/>
        <end position="356"/>
    </location>
</feature>
<keyword evidence="4" id="KW-1185">Reference proteome</keyword>
<feature type="coiled-coil region" evidence="1">
    <location>
        <begin position="234"/>
        <end position="261"/>
    </location>
</feature>
<feature type="region of interest" description="Disordered" evidence="2">
    <location>
        <begin position="325"/>
        <end position="363"/>
    </location>
</feature>
<dbReference type="EMBL" id="JBHSWB010000001">
    <property type="protein sequence ID" value="MFC6660740.1"/>
    <property type="molecule type" value="Genomic_DNA"/>
</dbReference>
<comment type="caution">
    <text evidence="3">The sequence shown here is derived from an EMBL/GenBank/DDBJ whole genome shotgun (WGS) entry which is preliminary data.</text>
</comment>
<dbReference type="SUPFAM" id="SSF48452">
    <property type="entry name" value="TPR-like"/>
    <property type="match status" value="1"/>
</dbReference>
<evidence type="ECO:0000256" key="1">
    <source>
        <dbReference type="SAM" id="Coils"/>
    </source>
</evidence>
<proteinExistence type="predicted"/>
<gene>
    <name evidence="3" type="ORF">ACFP90_10540</name>
</gene>
<evidence type="ECO:0000256" key="2">
    <source>
        <dbReference type="SAM" id="MobiDB-lite"/>
    </source>
</evidence>
<evidence type="ECO:0000313" key="4">
    <source>
        <dbReference type="Proteomes" id="UP001596317"/>
    </source>
</evidence>
<dbReference type="RefSeq" id="WP_380055915.1">
    <property type="nucleotide sequence ID" value="NZ_JBHSWB010000001.1"/>
</dbReference>
<reference evidence="4" key="1">
    <citation type="journal article" date="2019" name="Int. J. Syst. Evol. Microbiol.">
        <title>The Global Catalogue of Microorganisms (GCM) 10K type strain sequencing project: providing services to taxonomists for standard genome sequencing and annotation.</title>
        <authorList>
            <consortium name="The Broad Institute Genomics Platform"/>
            <consortium name="The Broad Institute Genome Sequencing Center for Infectious Disease"/>
            <person name="Wu L."/>
            <person name="Ma J."/>
        </authorList>
    </citation>
    <scope>NUCLEOTIDE SEQUENCE [LARGE SCALE GENOMIC DNA]</scope>
    <source>
        <strain evidence="4">CCUG 63830</strain>
    </source>
</reference>
<name>A0ABW1ZJX4_9DEIO</name>
<protein>
    <submittedName>
        <fullName evidence="3">Tetratricopeptide repeat protein</fullName>
    </submittedName>
</protein>
<sequence length="363" mass="38549">MLAPATLAPGAQARLAAPASAQPTLRLVAETLLTPDAVIALMNEGRLGEAEAATRAALAAHPESARSLLMLARIQARQGDLGTARATLKRAEALPQWTEQALAVPFEAPGDIEAVMLRDQPAARGLLADVLLAQGDDPKAYYLLAMTEALAQRWDASRAALAQARALAPALPFADPQSLASLERALGSGQPPQVAGPVITPDPTSPWEYLTWIVVAGVLGRTMWKATRQGKEQAARRKAQIAAATAEAARLQTQLARELNIPATTPEERQRRTRLQALAAQVDEWYERAQAGALDPQLLNTLYGQLLAAAQSDEAYAAYQQQLARGGAWESRRDSPSSLNSTERDSWSSGSGSSSGNAGGSKW</sequence>
<dbReference type="Proteomes" id="UP001596317">
    <property type="component" value="Unassembled WGS sequence"/>
</dbReference>
<accession>A0ABW1ZJX4</accession>
<dbReference type="Pfam" id="PF14559">
    <property type="entry name" value="TPR_19"/>
    <property type="match status" value="1"/>
</dbReference>
<evidence type="ECO:0000313" key="3">
    <source>
        <dbReference type="EMBL" id="MFC6660740.1"/>
    </source>
</evidence>
<dbReference type="InterPro" id="IPR011990">
    <property type="entry name" value="TPR-like_helical_dom_sf"/>
</dbReference>
<organism evidence="3 4">
    <name type="scientific">Deinococcus multiflagellatus</name>
    <dbReference type="NCBI Taxonomy" id="1656887"/>
    <lineage>
        <taxon>Bacteria</taxon>
        <taxon>Thermotogati</taxon>
        <taxon>Deinococcota</taxon>
        <taxon>Deinococci</taxon>
        <taxon>Deinococcales</taxon>
        <taxon>Deinococcaceae</taxon>
        <taxon>Deinococcus</taxon>
    </lineage>
</organism>